<name>A0A0E9PIG7_ANGAN</name>
<reference evidence="1" key="2">
    <citation type="journal article" date="2015" name="Fish Shellfish Immunol.">
        <title>Early steps in the European eel (Anguilla anguilla)-Vibrio vulnificus interaction in the gills: Role of the RtxA13 toxin.</title>
        <authorList>
            <person name="Callol A."/>
            <person name="Pajuelo D."/>
            <person name="Ebbesson L."/>
            <person name="Teles M."/>
            <person name="MacKenzie S."/>
            <person name="Amaro C."/>
        </authorList>
    </citation>
    <scope>NUCLEOTIDE SEQUENCE</scope>
</reference>
<protein>
    <submittedName>
        <fullName evidence="1">Uncharacterized protein</fullName>
    </submittedName>
</protein>
<accession>A0A0E9PIG7</accession>
<sequence>MTMAFQCFDCLRQPAYIFYYCDYFSIQWILLRSVKYALTVLGKHNSNKAFEKNGIANLCQFLHFSLTYGMVYFSYHLEIKRVI</sequence>
<reference evidence="1" key="1">
    <citation type="submission" date="2014-11" db="EMBL/GenBank/DDBJ databases">
        <authorList>
            <person name="Amaro Gonzalez C."/>
        </authorList>
    </citation>
    <scope>NUCLEOTIDE SEQUENCE</scope>
</reference>
<dbReference type="EMBL" id="GBXM01104283">
    <property type="protein sequence ID" value="JAH04294.1"/>
    <property type="molecule type" value="Transcribed_RNA"/>
</dbReference>
<proteinExistence type="predicted"/>
<dbReference type="AlphaFoldDB" id="A0A0E9PIG7"/>
<evidence type="ECO:0000313" key="1">
    <source>
        <dbReference type="EMBL" id="JAH04294.1"/>
    </source>
</evidence>
<organism evidence="1">
    <name type="scientific">Anguilla anguilla</name>
    <name type="common">European freshwater eel</name>
    <name type="synonym">Muraena anguilla</name>
    <dbReference type="NCBI Taxonomy" id="7936"/>
    <lineage>
        <taxon>Eukaryota</taxon>
        <taxon>Metazoa</taxon>
        <taxon>Chordata</taxon>
        <taxon>Craniata</taxon>
        <taxon>Vertebrata</taxon>
        <taxon>Euteleostomi</taxon>
        <taxon>Actinopterygii</taxon>
        <taxon>Neopterygii</taxon>
        <taxon>Teleostei</taxon>
        <taxon>Anguilliformes</taxon>
        <taxon>Anguillidae</taxon>
        <taxon>Anguilla</taxon>
    </lineage>
</organism>